<reference evidence="3 4" key="1">
    <citation type="submission" date="2014-02" db="EMBL/GenBank/DDBJ databases">
        <title>The genome sequence of Colletotrichum nymphaeae SA-01.</title>
        <authorList>
            <person name="Baroncelli R."/>
            <person name="Thon M.R."/>
        </authorList>
    </citation>
    <scope>NUCLEOTIDE SEQUENCE [LARGE SCALE GENOMIC DNA]</scope>
    <source>
        <strain evidence="3 4">SA-01</strain>
    </source>
</reference>
<feature type="region of interest" description="Disordered" evidence="2">
    <location>
        <begin position="362"/>
        <end position="396"/>
    </location>
</feature>
<organism evidence="3 4">
    <name type="scientific">Colletotrichum nymphaeae SA-01</name>
    <dbReference type="NCBI Taxonomy" id="1460502"/>
    <lineage>
        <taxon>Eukaryota</taxon>
        <taxon>Fungi</taxon>
        <taxon>Dikarya</taxon>
        <taxon>Ascomycota</taxon>
        <taxon>Pezizomycotina</taxon>
        <taxon>Sordariomycetes</taxon>
        <taxon>Hypocreomycetidae</taxon>
        <taxon>Glomerellales</taxon>
        <taxon>Glomerellaceae</taxon>
        <taxon>Colletotrichum</taxon>
        <taxon>Colletotrichum acutatum species complex</taxon>
    </lineage>
</organism>
<keyword evidence="1" id="KW-0175">Coiled coil</keyword>
<dbReference type="PANTHER" id="PTHR37015">
    <property type="entry name" value="REVERSE TRANSCRIPTASE DOMAIN-CONTAINING PROTEIN"/>
    <property type="match status" value="1"/>
</dbReference>
<dbReference type="AlphaFoldDB" id="A0A135RXS6"/>
<dbReference type="Proteomes" id="UP000070054">
    <property type="component" value="Unassembled WGS sequence"/>
</dbReference>
<evidence type="ECO:0000256" key="2">
    <source>
        <dbReference type="SAM" id="MobiDB-lite"/>
    </source>
</evidence>
<keyword evidence="4" id="KW-1185">Reference proteome</keyword>
<dbReference type="PANTHER" id="PTHR37015:SF1">
    <property type="entry name" value="REVERSE TRANSCRIPTASE DOMAIN-CONTAINING PROTEIN"/>
    <property type="match status" value="1"/>
</dbReference>
<protein>
    <recommendedName>
        <fullName evidence="5">Reverse transcriptase domain-containing protein</fullName>
    </recommendedName>
</protein>
<sequence>MSSTSVLSKTLQSITGTKIRELEKQRTQYESRKAKILQEAEEHTDQGDRISCLLRGVKELYAKGRDNDPSVDNIDNLLAQSKYDTSVPPSMLQSSEDLLRSKLDVQSHKLSMAHLYSRLVTEWINPGNFMEASDAAESSREDSSFEVIDQKQERLQNLRDQFEKVVFTPLETDESEINAYLASLFKTRESERALERVRQRTARASEDFLKRRNPFNTTTLKMCIASLLQQDLLSDEKQAILREFESNNVVLREIADVLNTRFVDFENWEWDAGEEGVSYVPRQQANGKYRIWMDEDVLQAIFIHWIGINSCVSLKRTLTDLVSLDGTDQVWRWHAEPPMTERQIQRRAYYLGELPTLGFGESSHSATTRWPRGGNRGRGRGGRGASFRTSQPQPAISDDTVAGLRRKNFIDHFCLAALPSQVNTLNEGMYDDGIMSEEEDDDDVSSSEWGKAKKPALNIKQFLLRTLATETMLHQALDGTAAAVQSDLKWFGAGLSHTSIFAVLRFFGFPENMIAFYRKVLETPVNLGSISPSESVSSSNAPRIRRRGMPMSRSPAKLIGELVLFVMDFAVNQETGLQLYRLHDDLWVAGSPADTARAWATMQHFAKVMGLEFNMKKTGSVYLTNEGVPRDEALDEQLPKGPVSIGHLVLDPKTGKWTIDQANVAEHVKQLQKQLAECRSILDWVRTWNSCIGRFFGQAFGEPAYCLGKEHVESVLQTYQKMQHDIFAAYLADTGNKSIAGAANSQLSAVHYIKSKIEQRFGVSDVSDAFIFFPDQLGGLGLQNQFIPFLKVQKHLCGTGVSPEEMVQSFFDQERKDYEDKKSTFMLNKATEARELGDEFLGRFDAEFLSPEDSETFFTYEEFTENRSITSSHLEELYERVQGTPIVLGPKADRQVYQALEDLPIQSANSRSELRWVVQMYHQEAKERFDGLRLIEERFLPLGVIDMMRQKTVRWGLVL</sequence>
<proteinExistence type="predicted"/>
<comment type="caution">
    <text evidence="3">The sequence shown here is derived from an EMBL/GenBank/DDBJ whole genome shotgun (WGS) entry which is preliminary data.</text>
</comment>
<dbReference type="OrthoDB" id="74545at2759"/>
<evidence type="ECO:0000256" key="1">
    <source>
        <dbReference type="SAM" id="Coils"/>
    </source>
</evidence>
<evidence type="ECO:0008006" key="5">
    <source>
        <dbReference type="Google" id="ProtNLM"/>
    </source>
</evidence>
<gene>
    <name evidence="3" type="ORF">CNYM01_10585</name>
</gene>
<dbReference type="EMBL" id="JEMN01001720">
    <property type="protein sequence ID" value="KXH28474.1"/>
    <property type="molecule type" value="Genomic_DNA"/>
</dbReference>
<evidence type="ECO:0000313" key="3">
    <source>
        <dbReference type="EMBL" id="KXH28474.1"/>
    </source>
</evidence>
<feature type="coiled-coil region" evidence="1">
    <location>
        <begin position="19"/>
        <end position="46"/>
    </location>
</feature>
<accession>A0A135RXS6</accession>
<evidence type="ECO:0000313" key="4">
    <source>
        <dbReference type="Proteomes" id="UP000070054"/>
    </source>
</evidence>
<name>A0A135RXS6_9PEZI</name>